<name>A0ABR6NMK9_9SPHN</name>
<dbReference type="RefSeq" id="WP_184155960.1">
    <property type="nucleotide sequence ID" value="NZ_JACHKA010000001.1"/>
</dbReference>
<evidence type="ECO:0000313" key="3">
    <source>
        <dbReference type="Proteomes" id="UP001138540"/>
    </source>
</evidence>
<evidence type="ECO:0000313" key="2">
    <source>
        <dbReference type="EMBL" id="MBB5987429.1"/>
    </source>
</evidence>
<organism evidence="2 3">
    <name type="scientific">Sphingobium lignivorans</name>
    <dbReference type="NCBI Taxonomy" id="2735886"/>
    <lineage>
        <taxon>Bacteria</taxon>
        <taxon>Pseudomonadati</taxon>
        <taxon>Pseudomonadota</taxon>
        <taxon>Alphaproteobacteria</taxon>
        <taxon>Sphingomonadales</taxon>
        <taxon>Sphingomonadaceae</taxon>
        <taxon>Sphingobium</taxon>
    </lineage>
</organism>
<keyword evidence="3" id="KW-1185">Reference proteome</keyword>
<sequence>MDKALLAKIRKCLALARSANEHEAAAARASRTVKPPKWEALLCQAVRRALGVIVFLDARGDRTYVGRAPAPEIAAYAFAVLFRQLKAARADYIARHLKRCKPGRKRQRADIFCEGWASSVYRKIADLLPERPEDGLVSQYLAERHPGLVQVDVRGAAMKGRSVWDDWSRGHSAGSKVDLHTGVGGSAAPLMLQ</sequence>
<feature type="domain" description="DUF7168" evidence="1">
    <location>
        <begin position="26"/>
        <end position="154"/>
    </location>
</feature>
<proteinExistence type="predicted"/>
<evidence type="ECO:0000259" key="1">
    <source>
        <dbReference type="Pfam" id="PF23771"/>
    </source>
</evidence>
<gene>
    <name evidence="2" type="ORF">HNP60_003403</name>
</gene>
<dbReference type="InterPro" id="IPR055592">
    <property type="entry name" value="DUF7168"/>
</dbReference>
<dbReference type="Proteomes" id="UP001138540">
    <property type="component" value="Unassembled WGS sequence"/>
</dbReference>
<reference evidence="2 3" key="1">
    <citation type="submission" date="2020-08" db="EMBL/GenBank/DDBJ databases">
        <title>Exploring microbial biodiversity for novel pathways involved in the catabolism of aromatic compounds derived from lignin.</title>
        <authorList>
            <person name="Elkins J."/>
        </authorList>
    </citation>
    <scope>NUCLEOTIDE SEQUENCE [LARGE SCALE GENOMIC DNA]</scope>
    <source>
        <strain evidence="2 3">B1D3A</strain>
    </source>
</reference>
<protein>
    <recommendedName>
        <fullName evidence="1">DUF7168 domain-containing protein</fullName>
    </recommendedName>
</protein>
<dbReference type="Pfam" id="PF23771">
    <property type="entry name" value="DUF7168"/>
    <property type="match status" value="1"/>
</dbReference>
<dbReference type="EMBL" id="JACHKA010000001">
    <property type="protein sequence ID" value="MBB5987429.1"/>
    <property type="molecule type" value="Genomic_DNA"/>
</dbReference>
<accession>A0ABR6NMK9</accession>
<comment type="caution">
    <text evidence="2">The sequence shown here is derived from an EMBL/GenBank/DDBJ whole genome shotgun (WGS) entry which is preliminary data.</text>
</comment>